<dbReference type="NCBIfam" id="NF006093">
    <property type="entry name" value="PRK08245.1"/>
    <property type="match status" value="1"/>
</dbReference>
<dbReference type="AlphaFoldDB" id="A0A8B2NSG8"/>
<comment type="cofactor">
    <cofactor evidence="1">
        <name>Mg(2+)</name>
        <dbReference type="ChEBI" id="CHEBI:18420"/>
    </cofactor>
</comment>
<keyword evidence="3" id="KW-1185">Reference proteome</keyword>
<dbReference type="SUPFAM" id="SSF89562">
    <property type="entry name" value="RraA-like"/>
    <property type="match status" value="1"/>
</dbReference>
<sequence>MHALSDDVRRKLMGVSVPAVVSLLWRNGYKNTMLFGPRPVNPNTNRFVGTAFTVRTIPVREDFVDAQNRGDRPNLQAQAVAEIGPGEVLVVAMDGETRTAFMGDIMSTHLAVKGVAAVVTDGSVSDAAMIATIPLPVIAGGNAATTYLSHRYVTDLNVPVGLAGVAVCPGDVLMGDANGVVVIPADMAETIADLAVERELLEEFVLARVKDGAPLIGTYPPNEETLAAFEAWRKAEGR</sequence>
<keyword evidence="1" id="KW-0479">Metal-binding</keyword>
<dbReference type="Gene3D" id="3.50.30.40">
    <property type="entry name" value="Ribonuclease E inhibitor RraA/RraA-like"/>
    <property type="match status" value="1"/>
</dbReference>
<dbReference type="Pfam" id="PF03737">
    <property type="entry name" value="RraA-like"/>
    <property type="match status" value="1"/>
</dbReference>
<proteinExistence type="predicted"/>
<dbReference type="InterPro" id="IPR005493">
    <property type="entry name" value="RraA/RraA-like"/>
</dbReference>
<dbReference type="CDD" id="cd16841">
    <property type="entry name" value="RraA_family"/>
    <property type="match status" value="1"/>
</dbReference>
<dbReference type="RefSeq" id="WP_111348676.1">
    <property type="nucleotide sequence ID" value="NZ_QHHQ01000004.1"/>
</dbReference>
<dbReference type="Proteomes" id="UP000249590">
    <property type="component" value="Unassembled WGS sequence"/>
</dbReference>
<dbReference type="PANTHER" id="PTHR33254">
    <property type="entry name" value="4-HYDROXY-4-METHYL-2-OXOGLUTARATE ALDOLASE 3-RELATED"/>
    <property type="match status" value="1"/>
</dbReference>
<evidence type="ECO:0000313" key="2">
    <source>
        <dbReference type="EMBL" id="RAI00094.1"/>
    </source>
</evidence>
<keyword evidence="1" id="KW-0460">Magnesium</keyword>
<dbReference type="InterPro" id="IPR036704">
    <property type="entry name" value="RraA/RraA-like_sf"/>
</dbReference>
<evidence type="ECO:0000313" key="3">
    <source>
        <dbReference type="Proteomes" id="UP000249590"/>
    </source>
</evidence>
<evidence type="ECO:0000256" key="1">
    <source>
        <dbReference type="PIRSR" id="PIRSR605493-1"/>
    </source>
</evidence>
<dbReference type="OrthoDB" id="9805307at2"/>
<feature type="binding site" evidence="1">
    <location>
        <position position="126"/>
    </location>
    <ligand>
        <name>Mg(2+)</name>
        <dbReference type="ChEBI" id="CHEBI:18420"/>
    </ligand>
</feature>
<name>A0A8B2NSG8_9HYPH</name>
<gene>
    <name evidence="2" type="ORF">DLJ53_20470</name>
</gene>
<feature type="binding site" evidence="1">
    <location>
        <begin position="103"/>
        <end position="106"/>
    </location>
    <ligand>
        <name>substrate</name>
    </ligand>
</feature>
<dbReference type="PANTHER" id="PTHR33254:SF16">
    <property type="entry name" value="BLR3842 PROTEIN"/>
    <property type="match status" value="1"/>
</dbReference>
<comment type="caution">
    <text evidence="2">The sequence shown here is derived from an EMBL/GenBank/DDBJ whole genome shotgun (WGS) entry which is preliminary data.</text>
</comment>
<protein>
    <submittedName>
        <fullName evidence="2">Ribonuclease activity regulator RraA</fullName>
    </submittedName>
</protein>
<dbReference type="EMBL" id="QHHQ01000004">
    <property type="protein sequence ID" value="RAI00094.1"/>
    <property type="molecule type" value="Genomic_DNA"/>
</dbReference>
<accession>A0A8B2NSG8</accession>
<dbReference type="GO" id="GO:0046872">
    <property type="term" value="F:metal ion binding"/>
    <property type="evidence" value="ECO:0007669"/>
    <property type="project" value="UniProtKB-KW"/>
</dbReference>
<organism evidence="2 3">
    <name type="scientific">Acuticoccus sediminis</name>
    <dbReference type="NCBI Taxonomy" id="2184697"/>
    <lineage>
        <taxon>Bacteria</taxon>
        <taxon>Pseudomonadati</taxon>
        <taxon>Pseudomonadota</taxon>
        <taxon>Alphaproteobacteria</taxon>
        <taxon>Hyphomicrobiales</taxon>
        <taxon>Amorphaceae</taxon>
        <taxon>Acuticoccus</taxon>
    </lineage>
</organism>
<reference evidence="2 3" key="1">
    <citation type="submission" date="2018-05" db="EMBL/GenBank/DDBJ databases">
        <title>Acuticoccus sediminis sp. nov., isolated from deep-sea sediment of Indian Ocean.</title>
        <authorList>
            <person name="Liu X."/>
            <person name="Lai Q."/>
            <person name="Du Y."/>
            <person name="Sun F."/>
            <person name="Zhang X."/>
            <person name="Wang S."/>
            <person name="Shao Z."/>
        </authorList>
    </citation>
    <scope>NUCLEOTIDE SEQUENCE [LARGE SCALE GENOMIC DNA]</scope>
    <source>
        <strain evidence="2 3">PTG4-2</strain>
    </source>
</reference>